<evidence type="ECO:0000313" key="6">
    <source>
        <dbReference type="Proteomes" id="UP000019146"/>
    </source>
</evidence>
<evidence type="ECO:0000313" key="5">
    <source>
        <dbReference type="EMBL" id="ALL66687.1"/>
    </source>
</evidence>
<dbReference type="PROSITE" id="PS51118">
    <property type="entry name" value="HTH_HXLR"/>
    <property type="match status" value="1"/>
</dbReference>
<dbReference type="SUPFAM" id="SSF46785">
    <property type="entry name" value="Winged helix' DNA-binding domain"/>
    <property type="match status" value="1"/>
</dbReference>
<dbReference type="PANTHER" id="PTHR33204">
    <property type="entry name" value="TRANSCRIPTIONAL REGULATOR, MARR FAMILY"/>
    <property type="match status" value="1"/>
</dbReference>
<dbReference type="Gene3D" id="1.10.10.10">
    <property type="entry name" value="Winged helix-like DNA-binding domain superfamily/Winged helix DNA-binding domain"/>
    <property type="match status" value="1"/>
</dbReference>
<organism evidence="5 6">
    <name type="scientific">Paraburkholderia caribensis MBA4</name>
    <dbReference type="NCBI Taxonomy" id="1323664"/>
    <lineage>
        <taxon>Bacteria</taxon>
        <taxon>Pseudomonadati</taxon>
        <taxon>Pseudomonadota</taxon>
        <taxon>Betaproteobacteria</taxon>
        <taxon>Burkholderiales</taxon>
        <taxon>Burkholderiaceae</taxon>
        <taxon>Paraburkholderia</taxon>
    </lineage>
</organism>
<gene>
    <name evidence="5" type="ORF">K788_0002940</name>
</gene>
<name>A0A0P0REA0_9BURK</name>
<dbReference type="Pfam" id="PF01638">
    <property type="entry name" value="HxlR"/>
    <property type="match status" value="1"/>
</dbReference>
<sequence>MAMPAPDHSADLPHDAQHPGNVFDEACSSRLALELIASKWTLLILPALQNGPMRNNALLRKIGGISQKVLSQTLRELERNGLVIRDVCGTKPLHVEYRLSALGLSLSDALVTLDRWAETHGGALDAARERFDTLAQSRR</sequence>
<evidence type="ECO:0000256" key="2">
    <source>
        <dbReference type="ARBA" id="ARBA00023125"/>
    </source>
</evidence>
<dbReference type="InterPro" id="IPR036390">
    <property type="entry name" value="WH_DNA-bd_sf"/>
</dbReference>
<dbReference type="AlphaFoldDB" id="A0A0P0REA0"/>
<dbReference type="CDD" id="cd00090">
    <property type="entry name" value="HTH_ARSR"/>
    <property type="match status" value="1"/>
</dbReference>
<feature type="domain" description="HTH hxlR-type" evidence="4">
    <location>
        <begin position="27"/>
        <end position="125"/>
    </location>
</feature>
<dbReference type="GO" id="GO:0003677">
    <property type="term" value="F:DNA binding"/>
    <property type="evidence" value="ECO:0007669"/>
    <property type="project" value="UniProtKB-KW"/>
</dbReference>
<keyword evidence="3" id="KW-0804">Transcription</keyword>
<evidence type="ECO:0000256" key="3">
    <source>
        <dbReference type="ARBA" id="ARBA00023163"/>
    </source>
</evidence>
<dbReference type="GO" id="GO:0006355">
    <property type="term" value="P:regulation of DNA-templated transcription"/>
    <property type="evidence" value="ECO:0007669"/>
    <property type="project" value="UniProtKB-ARBA"/>
</dbReference>
<dbReference type="Proteomes" id="UP000019146">
    <property type="component" value="Chromosome 2"/>
</dbReference>
<proteinExistence type="predicted"/>
<dbReference type="KEGG" id="bcai:K788_0002940"/>
<evidence type="ECO:0000256" key="1">
    <source>
        <dbReference type="ARBA" id="ARBA00023015"/>
    </source>
</evidence>
<keyword evidence="2" id="KW-0238">DNA-binding</keyword>
<reference evidence="5 6" key="1">
    <citation type="journal article" date="2014" name="Genome Announc.">
        <title>Draft Genome Sequence of the Haloacid-Degrading Burkholderia caribensis Strain MBA4.</title>
        <authorList>
            <person name="Pan Y."/>
            <person name="Kong K.F."/>
            <person name="Tsang J.S."/>
        </authorList>
    </citation>
    <scope>NUCLEOTIDE SEQUENCE [LARGE SCALE GENOMIC DNA]</scope>
    <source>
        <strain evidence="5 6">MBA4</strain>
    </source>
</reference>
<dbReference type="InterPro" id="IPR036388">
    <property type="entry name" value="WH-like_DNA-bd_sf"/>
</dbReference>
<accession>A0A0P0REA0</accession>
<protein>
    <submittedName>
        <fullName evidence="5">Transcriptional regulator, HxlR family</fullName>
    </submittedName>
</protein>
<dbReference type="InterPro" id="IPR002577">
    <property type="entry name" value="HTH_HxlR"/>
</dbReference>
<dbReference type="EMBL" id="CP012747">
    <property type="protein sequence ID" value="ALL66687.1"/>
    <property type="molecule type" value="Genomic_DNA"/>
</dbReference>
<dbReference type="InterPro" id="IPR011991">
    <property type="entry name" value="ArsR-like_HTH"/>
</dbReference>
<evidence type="ECO:0000259" key="4">
    <source>
        <dbReference type="PROSITE" id="PS51118"/>
    </source>
</evidence>
<dbReference type="PANTHER" id="PTHR33204:SF37">
    <property type="entry name" value="HTH-TYPE TRANSCRIPTIONAL REGULATOR YODB"/>
    <property type="match status" value="1"/>
</dbReference>
<keyword evidence="1" id="KW-0805">Transcription regulation</keyword>